<dbReference type="EMBL" id="VIWU01000001">
    <property type="protein sequence ID" value="TWF75116.1"/>
    <property type="molecule type" value="Genomic_DNA"/>
</dbReference>
<evidence type="ECO:0000313" key="3">
    <source>
        <dbReference type="Proteomes" id="UP000321261"/>
    </source>
</evidence>
<dbReference type="Proteomes" id="UP000321261">
    <property type="component" value="Unassembled WGS sequence"/>
</dbReference>
<evidence type="ECO:0000313" key="2">
    <source>
        <dbReference type="EMBL" id="TWF75116.1"/>
    </source>
</evidence>
<reference evidence="2 3" key="1">
    <citation type="submission" date="2019-06" db="EMBL/GenBank/DDBJ databases">
        <title>Sequencing the genomes of 1000 actinobacteria strains.</title>
        <authorList>
            <person name="Klenk H.-P."/>
        </authorList>
    </citation>
    <scope>NUCLEOTIDE SEQUENCE [LARGE SCALE GENOMIC DNA]</scope>
    <source>
        <strain evidence="2 3">DSM 45671</strain>
    </source>
</reference>
<dbReference type="AlphaFoldDB" id="A0A561SJP4"/>
<name>A0A561SJP4_9PSEU</name>
<accession>A0A561SJP4</accession>
<organism evidence="2 3">
    <name type="scientific">Pseudonocardia hierapolitana</name>
    <dbReference type="NCBI Taxonomy" id="1128676"/>
    <lineage>
        <taxon>Bacteria</taxon>
        <taxon>Bacillati</taxon>
        <taxon>Actinomycetota</taxon>
        <taxon>Actinomycetes</taxon>
        <taxon>Pseudonocardiales</taxon>
        <taxon>Pseudonocardiaceae</taxon>
        <taxon>Pseudonocardia</taxon>
    </lineage>
</organism>
<protein>
    <submittedName>
        <fullName evidence="2">Uncharacterized protein</fullName>
    </submittedName>
</protein>
<sequence length="55" mass="5482">MRRPVAWYTALPIAAVAPVEGVSPKPRAPSAGLAGSGSSMKLTSISGTSALTGTR</sequence>
<proteinExistence type="predicted"/>
<comment type="caution">
    <text evidence="2">The sequence shown here is derived from an EMBL/GenBank/DDBJ whole genome shotgun (WGS) entry which is preliminary data.</text>
</comment>
<gene>
    <name evidence="2" type="ORF">FHX44_111000</name>
</gene>
<evidence type="ECO:0000256" key="1">
    <source>
        <dbReference type="SAM" id="MobiDB-lite"/>
    </source>
</evidence>
<feature type="compositionally biased region" description="Polar residues" evidence="1">
    <location>
        <begin position="40"/>
        <end position="55"/>
    </location>
</feature>
<keyword evidence="3" id="KW-1185">Reference proteome</keyword>
<feature type="compositionally biased region" description="Low complexity" evidence="1">
    <location>
        <begin position="28"/>
        <end position="39"/>
    </location>
</feature>
<feature type="region of interest" description="Disordered" evidence="1">
    <location>
        <begin position="21"/>
        <end position="55"/>
    </location>
</feature>